<dbReference type="InterPro" id="IPR036388">
    <property type="entry name" value="WH-like_DNA-bd_sf"/>
</dbReference>
<dbReference type="SUPFAM" id="SSF55811">
    <property type="entry name" value="Nudix"/>
    <property type="match status" value="1"/>
</dbReference>
<feature type="domain" description="Nudix hydrolase" evidence="1">
    <location>
        <begin position="16"/>
        <end position="149"/>
    </location>
</feature>
<evidence type="ECO:0000313" key="3">
    <source>
        <dbReference type="Proteomes" id="UP000035199"/>
    </source>
</evidence>
<sequence>MLLLVLIMDIAPGYRPPTLTVDLVMFRIERGVLEVLLLKRAAEPFRGEWALPGGYNAAGETTVEALGRVVWDKVGLDLRSDVGFFEQLCTVDTVARDPRGHAVSVVYLGCGFGLDLPGGSQSHRFWPVDALPELAFDHAEIIAYARQRLVSKMSYSNAVSGLVDSTFTLSQVQAAYEAVWGRELDKRNFRKKFLSLGLIEETGGFWATGAHRPAKLYRFRSSELEILPSPF</sequence>
<gene>
    <name evidence="2" type="ORF">CMUST_02770</name>
</gene>
<dbReference type="InterPro" id="IPR036390">
    <property type="entry name" value="WH_DNA-bd_sf"/>
</dbReference>
<dbReference type="PATRIC" id="fig|571915.4.peg.587"/>
<dbReference type="KEGG" id="cmv:CMUST_02770"/>
<dbReference type="EMBL" id="CP011542">
    <property type="protein sequence ID" value="AKK04898.1"/>
    <property type="molecule type" value="Genomic_DNA"/>
</dbReference>
<keyword evidence="3" id="KW-1185">Reference proteome</keyword>
<dbReference type="PROSITE" id="PS51462">
    <property type="entry name" value="NUDIX"/>
    <property type="match status" value="1"/>
</dbReference>
<dbReference type="AlphaFoldDB" id="A0A0G3GZB5"/>
<accession>A0A0G3GZB5</accession>
<name>A0A0G3GZB5_9CORY</name>
<proteinExistence type="predicted"/>
<protein>
    <submittedName>
        <fullName evidence="2">ADP-ribose pyrophosphatase</fullName>
        <ecNumber evidence="2">3.6.1.55</ecNumber>
    </submittedName>
</protein>
<reference evidence="2 3" key="1">
    <citation type="journal article" date="2015" name="Genome Announc.">
        <title>Complete Genome Sequence of the Type Strain Corynebacterium mustelae DSM 45274, Isolated from Various Tissues of a Male Ferret with Lethal Sepsis.</title>
        <authorList>
            <person name="Ruckert C."/>
            <person name="Eimer J."/>
            <person name="Winkler A."/>
            <person name="Tauch A."/>
        </authorList>
    </citation>
    <scope>NUCLEOTIDE SEQUENCE [LARGE SCALE GENOMIC DNA]</scope>
    <source>
        <strain evidence="2 3">DSM 45274</strain>
    </source>
</reference>
<dbReference type="InterPro" id="IPR054105">
    <property type="entry name" value="WHD_NrtR"/>
</dbReference>
<dbReference type="InterPro" id="IPR000086">
    <property type="entry name" value="NUDIX_hydrolase_dom"/>
</dbReference>
<dbReference type="GO" id="GO:0035539">
    <property type="term" value="F:8-oxo-7,8-dihydrodeoxyguanosine triphosphate pyrophosphatase activity"/>
    <property type="evidence" value="ECO:0007669"/>
    <property type="project" value="UniProtKB-EC"/>
</dbReference>
<organism evidence="2 3">
    <name type="scientific">Corynebacterium mustelae</name>
    <dbReference type="NCBI Taxonomy" id="571915"/>
    <lineage>
        <taxon>Bacteria</taxon>
        <taxon>Bacillati</taxon>
        <taxon>Actinomycetota</taxon>
        <taxon>Actinomycetes</taxon>
        <taxon>Mycobacteriales</taxon>
        <taxon>Corynebacteriaceae</taxon>
        <taxon>Corynebacterium</taxon>
    </lineage>
</organism>
<dbReference type="PANTHER" id="PTHR43736:SF4">
    <property type="entry name" value="SLR1690 PROTEIN"/>
    <property type="match status" value="1"/>
</dbReference>
<evidence type="ECO:0000259" key="1">
    <source>
        <dbReference type="PROSITE" id="PS51462"/>
    </source>
</evidence>
<dbReference type="Proteomes" id="UP000035199">
    <property type="component" value="Chromosome"/>
</dbReference>
<reference evidence="3" key="2">
    <citation type="submission" date="2015-05" db="EMBL/GenBank/DDBJ databases">
        <title>Complete genome sequence of Corynebacterium mustelae DSM 45274, isolated from various tissues of a male ferret with lethal sepsis.</title>
        <authorList>
            <person name="Ruckert C."/>
            <person name="Albersmeier A."/>
            <person name="Winkler A."/>
            <person name="Tauch A."/>
        </authorList>
    </citation>
    <scope>NUCLEOTIDE SEQUENCE [LARGE SCALE GENOMIC DNA]</scope>
    <source>
        <strain evidence="3">DSM 45274</strain>
    </source>
</reference>
<dbReference type="STRING" id="571915.CMUST_02770"/>
<dbReference type="EC" id="3.6.1.55" evidence="2"/>
<dbReference type="Pfam" id="PF21906">
    <property type="entry name" value="WHD_NrtR"/>
    <property type="match status" value="1"/>
</dbReference>
<evidence type="ECO:0000313" key="2">
    <source>
        <dbReference type="EMBL" id="AKK04898.1"/>
    </source>
</evidence>
<dbReference type="Pfam" id="PF00293">
    <property type="entry name" value="NUDIX"/>
    <property type="match status" value="1"/>
</dbReference>
<dbReference type="CDD" id="cd18873">
    <property type="entry name" value="NUDIX_NadM_like"/>
    <property type="match status" value="1"/>
</dbReference>
<dbReference type="Gene3D" id="1.10.10.10">
    <property type="entry name" value="Winged helix-like DNA-binding domain superfamily/Winged helix DNA-binding domain"/>
    <property type="match status" value="1"/>
</dbReference>
<dbReference type="InterPro" id="IPR015797">
    <property type="entry name" value="NUDIX_hydrolase-like_dom_sf"/>
</dbReference>
<keyword evidence="2" id="KW-0378">Hydrolase</keyword>
<dbReference type="SUPFAM" id="SSF46785">
    <property type="entry name" value="Winged helix' DNA-binding domain"/>
    <property type="match status" value="1"/>
</dbReference>
<dbReference type="PANTHER" id="PTHR43736">
    <property type="entry name" value="ADP-RIBOSE PYROPHOSPHATASE"/>
    <property type="match status" value="1"/>
</dbReference>
<dbReference type="Gene3D" id="3.90.79.10">
    <property type="entry name" value="Nucleoside Triphosphate Pyrophosphohydrolase"/>
    <property type="match status" value="1"/>
</dbReference>